<dbReference type="EMBL" id="JACAZI010000003">
    <property type="protein sequence ID" value="KAF7364670.1"/>
    <property type="molecule type" value="Genomic_DNA"/>
</dbReference>
<gene>
    <name evidence="3" type="ORF">MVEN_00336500</name>
</gene>
<dbReference type="AlphaFoldDB" id="A0A8H6YVL3"/>
<dbReference type="CDD" id="cd12193">
    <property type="entry name" value="bZIP_GCN4"/>
    <property type="match status" value="1"/>
</dbReference>
<dbReference type="InterPro" id="IPR004827">
    <property type="entry name" value="bZIP"/>
</dbReference>
<comment type="caution">
    <text evidence="3">The sequence shown here is derived from an EMBL/GenBank/DDBJ whole genome shotgun (WGS) entry which is preliminary data.</text>
</comment>
<protein>
    <submittedName>
        <fullName evidence="3">Imprinted and ancient</fullName>
    </submittedName>
</protein>
<feature type="region of interest" description="Disordered" evidence="1">
    <location>
        <begin position="71"/>
        <end position="106"/>
    </location>
</feature>
<reference evidence="3" key="1">
    <citation type="submission" date="2020-05" db="EMBL/GenBank/DDBJ databases">
        <title>Mycena genomes resolve the evolution of fungal bioluminescence.</title>
        <authorList>
            <person name="Tsai I.J."/>
        </authorList>
    </citation>
    <scope>NUCLEOTIDE SEQUENCE</scope>
    <source>
        <strain evidence="3">CCC161011</strain>
    </source>
</reference>
<name>A0A8H6YVL3_9AGAR</name>
<feature type="compositionally biased region" description="Low complexity" evidence="1">
    <location>
        <begin position="90"/>
        <end position="103"/>
    </location>
</feature>
<dbReference type="Proteomes" id="UP000620124">
    <property type="component" value="Unassembled WGS sequence"/>
</dbReference>
<dbReference type="InterPro" id="IPR046347">
    <property type="entry name" value="bZIP_sf"/>
</dbReference>
<dbReference type="OrthoDB" id="2257100at2759"/>
<keyword evidence="4" id="KW-1185">Reference proteome</keyword>
<dbReference type="Gene3D" id="3.30.160.60">
    <property type="entry name" value="Classic Zinc Finger"/>
    <property type="match status" value="1"/>
</dbReference>
<dbReference type="SUPFAM" id="SSF57959">
    <property type="entry name" value="Leucine zipper domain"/>
    <property type="match status" value="1"/>
</dbReference>
<evidence type="ECO:0000259" key="2">
    <source>
        <dbReference type="Pfam" id="PF07716"/>
    </source>
</evidence>
<sequence>METPFSSFLGTPSLTDLDMESPLITDLNPLITGFGDNLDLDLFGAAAAFPNVEPEHPCPRLGQRARLPPRRAAPSSLLLPPLPPPRRAAARTSPARARTSPPAYLIPLDAPTQKRTYVTPSATSRKAVPDAIVKKRLHSVAFSDDKDIEEELGALSPTASEAGVIEYKRQQNTLAARKSRKWKLEHQQALEEEVASLNNQVTMWRERAMMAQELLRNSGR</sequence>
<dbReference type="Pfam" id="PF07716">
    <property type="entry name" value="bZIP_2"/>
    <property type="match status" value="1"/>
</dbReference>
<proteinExistence type="predicted"/>
<evidence type="ECO:0000256" key="1">
    <source>
        <dbReference type="SAM" id="MobiDB-lite"/>
    </source>
</evidence>
<evidence type="ECO:0000313" key="4">
    <source>
        <dbReference type="Proteomes" id="UP000620124"/>
    </source>
</evidence>
<feature type="domain" description="BZIP" evidence="2">
    <location>
        <begin position="168"/>
        <end position="202"/>
    </location>
</feature>
<accession>A0A8H6YVL3</accession>
<evidence type="ECO:0000313" key="3">
    <source>
        <dbReference type="EMBL" id="KAF7364670.1"/>
    </source>
</evidence>
<organism evidence="3 4">
    <name type="scientific">Mycena venus</name>
    <dbReference type="NCBI Taxonomy" id="2733690"/>
    <lineage>
        <taxon>Eukaryota</taxon>
        <taxon>Fungi</taxon>
        <taxon>Dikarya</taxon>
        <taxon>Basidiomycota</taxon>
        <taxon>Agaricomycotina</taxon>
        <taxon>Agaricomycetes</taxon>
        <taxon>Agaricomycetidae</taxon>
        <taxon>Agaricales</taxon>
        <taxon>Marasmiineae</taxon>
        <taxon>Mycenaceae</taxon>
        <taxon>Mycena</taxon>
    </lineage>
</organism>
<dbReference type="GO" id="GO:0003700">
    <property type="term" value="F:DNA-binding transcription factor activity"/>
    <property type="evidence" value="ECO:0007669"/>
    <property type="project" value="InterPro"/>
</dbReference>